<feature type="transmembrane region" description="Helical" evidence="2">
    <location>
        <begin position="1534"/>
        <end position="1554"/>
    </location>
</feature>
<keyword evidence="1" id="KW-0175">Coiled coil</keyword>
<dbReference type="InterPro" id="IPR002859">
    <property type="entry name" value="PKD/REJ-like"/>
</dbReference>
<evidence type="ECO:0000256" key="3">
    <source>
        <dbReference type="SAM" id="SignalP"/>
    </source>
</evidence>
<organism evidence="5 6">
    <name type="scientific">Tetrahymena thermophila (strain SB210)</name>
    <dbReference type="NCBI Taxonomy" id="312017"/>
    <lineage>
        <taxon>Eukaryota</taxon>
        <taxon>Sar</taxon>
        <taxon>Alveolata</taxon>
        <taxon>Ciliophora</taxon>
        <taxon>Intramacronucleata</taxon>
        <taxon>Oligohymenophorea</taxon>
        <taxon>Hymenostomatida</taxon>
        <taxon>Tetrahymenina</taxon>
        <taxon>Tetrahymenidae</taxon>
        <taxon>Tetrahymena</taxon>
    </lineage>
</organism>
<feature type="transmembrane region" description="Helical" evidence="2">
    <location>
        <begin position="1478"/>
        <end position="1498"/>
    </location>
</feature>
<dbReference type="PANTHER" id="PTHR15332">
    <property type="entry name" value="PROPROTEIN CONVERTASE SUBTILISIN_KEXIN TYPE 5-LIKE"/>
    <property type="match status" value="1"/>
</dbReference>
<feature type="transmembrane region" description="Helical" evidence="2">
    <location>
        <begin position="1504"/>
        <end position="1522"/>
    </location>
</feature>
<dbReference type="InParanoid" id="Q22D57"/>
<accession>Q22D57</accession>
<dbReference type="Proteomes" id="UP000009168">
    <property type="component" value="Unassembled WGS sequence"/>
</dbReference>
<dbReference type="eggNOG" id="ENOG502SFP5">
    <property type="taxonomic scope" value="Eukaryota"/>
</dbReference>
<feature type="coiled-coil region" evidence="1">
    <location>
        <begin position="1314"/>
        <end position="1341"/>
    </location>
</feature>
<evidence type="ECO:0000259" key="4">
    <source>
        <dbReference type="Pfam" id="PF02010"/>
    </source>
</evidence>
<feature type="transmembrane region" description="Helical" evidence="2">
    <location>
        <begin position="1272"/>
        <end position="1295"/>
    </location>
</feature>
<dbReference type="EMBL" id="GG662361">
    <property type="protein sequence ID" value="EAR83196.2"/>
    <property type="molecule type" value="Genomic_DNA"/>
</dbReference>
<evidence type="ECO:0000256" key="1">
    <source>
        <dbReference type="SAM" id="Coils"/>
    </source>
</evidence>
<dbReference type="RefSeq" id="XP_001030859.2">
    <property type="nucleotide sequence ID" value="XM_001030859.2"/>
</dbReference>
<evidence type="ECO:0000256" key="2">
    <source>
        <dbReference type="SAM" id="Phobius"/>
    </source>
</evidence>
<evidence type="ECO:0000313" key="5">
    <source>
        <dbReference type="EMBL" id="EAR83196.2"/>
    </source>
</evidence>
<feature type="chain" id="PRO_5004200908" evidence="3">
    <location>
        <begin position="22"/>
        <end position="1624"/>
    </location>
</feature>
<feature type="transmembrane region" description="Helical" evidence="2">
    <location>
        <begin position="1566"/>
        <end position="1591"/>
    </location>
</feature>
<gene>
    <name evidence="5" type="ORF">TTHERM_01002610</name>
</gene>
<reference evidence="6" key="1">
    <citation type="journal article" date="2006" name="PLoS Biol.">
        <title>Macronuclear genome sequence of the ciliate Tetrahymena thermophila, a model eukaryote.</title>
        <authorList>
            <person name="Eisen J.A."/>
            <person name="Coyne R.S."/>
            <person name="Wu M."/>
            <person name="Wu D."/>
            <person name="Thiagarajan M."/>
            <person name="Wortman J.R."/>
            <person name="Badger J.H."/>
            <person name="Ren Q."/>
            <person name="Amedeo P."/>
            <person name="Jones K.M."/>
            <person name="Tallon L.J."/>
            <person name="Delcher A.L."/>
            <person name="Salzberg S.L."/>
            <person name="Silva J.C."/>
            <person name="Haas B.J."/>
            <person name="Majoros W.H."/>
            <person name="Farzad M."/>
            <person name="Carlton J.M."/>
            <person name="Smith R.K. Jr."/>
            <person name="Garg J."/>
            <person name="Pearlman R.E."/>
            <person name="Karrer K.M."/>
            <person name="Sun L."/>
            <person name="Manning G."/>
            <person name="Elde N.C."/>
            <person name="Turkewitz A.P."/>
            <person name="Asai D.J."/>
            <person name="Wilkes D.E."/>
            <person name="Wang Y."/>
            <person name="Cai H."/>
            <person name="Collins K."/>
            <person name="Stewart B.A."/>
            <person name="Lee S.R."/>
            <person name="Wilamowska K."/>
            <person name="Weinberg Z."/>
            <person name="Ruzzo W.L."/>
            <person name="Wloga D."/>
            <person name="Gaertig J."/>
            <person name="Frankel J."/>
            <person name="Tsao C.-C."/>
            <person name="Gorovsky M.A."/>
            <person name="Keeling P.J."/>
            <person name="Waller R.F."/>
            <person name="Patron N.J."/>
            <person name="Cherry J.M."/>
            <person name="Stover N.A."/>
            <person name="Krieger C.J."/>
            <person name="del Toro C."/>
            <person name="Ryder H.F."/>
            <person name="Williamson S.C."/>
            <person name="Barbeau R.A."/>
            <person name="Hamilton E.P."/>
            <person name="Orias E."/>
        </authorList>
    </citation>
    <scope>NUCLEOTIDE SEQUENCE [LARGE SCALE GENOMIC DNA]</scope>
    <source>
        <strain evidence="6">SB210</strain>
    </source>
</reference>
<name>Q22D57_TETTS</name>
<feature type="domain" description="PKD/REJ-like" evidence="4">
    <location>
        <begin position="553"/>
        <end position="945"/>
    </location>
</feature>
<keyword evidence="6" id="KW-1185">Reference proteome</keyword>
<dbReference type="HOGENOM" id="CLU_289119_0_0_1"/>
<protein>
    <submittedName>
        <fullName evidence="5">REJ domain protein</fullName>
    </submittedName>
</protein>
<dbReference type="PANTHER" id="PTHR15332:SF175">
    <property type="entry name" value="PROPROTEIN CONVERTASE SUBTILISIN_KEXIN TYPE 5-LIKE"/>
    <property type="match status" value="1"/>
</dbReference>
<keyword evidence="2" id="KW-1133">Transmembrane helix</keyword>
<evidence type="ECO:0000313" key="6">
    <source>
        <dbReference type="Proteomes" id="UP000009168"/>
    </source>
</evidence>
<keyword evidence="2" id="KW-0812">Transmembrane</keyword>
<proteinExistence type="predicted"/>
<feature type="signal peptide" evidence="3">
    <location>
        <begin position="1"/>
        <end position="21"/>
    </location>
</feature>
<dbReference type="InterPro" id="IPR009030">
    <property type="entry name" value="Growth_fac_rcpt_cys_sf"/>
</dbReference>
<sequence>MKYYQVTALLVFIFNIISVNCISLYKNCTQILMEDKFNLNRSECLINQGSPDNVNEYTQNCKYLQSDQCMGITQLTCNGTVSNYISANTCKSNSLFTMNFKQNRFIYRLKLRLAIIISSNQQITPISSFLSINNKFLSYDNQAFQQFCSDTSPFYSNIFDQVVYNINQDYLNISFSALPNYSKSFSTYLKEIFLAVEYCPDNCSSCSSSGCLQCNSGYYLDNQQCLQCSLSCQTCNNPSNCLTCSSNTKQLDQQNQCDCKNPKDQRNNYVECSYQNIAVLNVYLSNTTPQLIIDLGSPFKALSKDSVSSQQLCQYIFDPQTLNLIGQNSQCFIQANQIIVNLTDSSTIMENNSIKILPNTLQFLDYQVPIDTFYQNQVFQKSVSDPLLEFKYNSIENTCNPIGIEFKSIKNDAQRGFLNIQWILQEVTGQLTAGQKQQIDNLFQIANQNQNTFLIIKPELIPPNQNITIIFNYTLKVNKNGQQIFQIFYQKQKMIKANYLQSSYPPIYRFQSLNYYFQFSIQICELGSQIFIQQESLDIQIISPELSLIQKNMQNYNQSYFELDIPPYSLPSNSVFNFSVIFSIHSQSNIKTELNIAQNIETSNLYVTIQGGSNQIVNYNKKLYLVSDFQDLEIQNSNSQENLQFKWTCFNPTNKDHICYDQKNQQIQLQQGQNSISILENTFQPYTIIIFTITITKLNRSQSFSTTCFFNDIDIPPLKVISPLKQQNQRVNLNQELSFQLIHENNNNLDNLQYTGTISYKNKVVGFVKFDYFQVKFRIQNYFNQIDSQFNTLQIRFTVSNPSYSSPSISVQDIQINIPPQNCQLIITPSEGMAIQTFFSIQLSNCQDQDQPLTYQFFYYMNQFEYQQELNGPYDINRRQINDQSINNMVETILPSGDIIIMAQVIDSLYATFNITQTIKVYKQNKTDEQYQQLANQIIQQQQQTQPQLDQKLVTLAVIGDDISINQQLANSKLIDYLKMTMISQLCENSKQLPTFSLLPTIANKVIARLQQTNFQIENKNKSKIINQIKYNILNINSILLTNSLTQIQKDNDLVIQNLIDQFKILNYTINQNSSNFPEDLQTYDNLSSQIGQMLSNQMQPNQGEVVLKANLSNILINQITQQFISRYAIVQATPSQKQTNTYQIVQSTYYQNIYENTTSFQKYVQKLKDIDSNFQYSKNSLISIQINNNQNTTFTDIIYSFNCVNYSQKYQITCLQQAINEWTKEYCSLIYQNNNNYQCLCKYQYPTTIIEDIDDMIIKQEKEVKSQDKFIFMYSIMQLLLAITLIWLILFVYGKNLDFKSEQKINLINLLENKELKDYQQKYQQQIQVLSSQTQQTQQQFLTTPMHTHAKLISNSVNIENNFQARFYQKYMMQKSVLQRKKTFIKLKDQNNVKQITKQLDIEEDEEDLTIEKIQQSEKIPEKNYIENTQKNTQIQISEQTKQNFQQISYFKKLVSLHFTIGTFYTFDKQISRSTRFTLLFFKITHILVISISFAQYNQVEEILLTAIIDGVLLEIIFLLIQQFIKQKNIGKCLSLFSLIIMLIIYFYIAMIMSYAKEYDEFQDFLILFGISISINIFIFQFIISSWIIIIINNFFKNTDDINFYSQLFHVLDMQSFLLYIDV</sequence>
<dbReference type="OrthoDB" id="2121937at2759"/>
<keyword evidence="2" id="KW-0472">Membrane</keyword>
<dbReference type="GeneID" id="7828519"/>
<dbReference type="Pfam" id="PF02010">
    <property type="entry name" value="REJ"/>
    <property type="match status" value="1"/>
</dbReference>
<keyword evidence="3" id="KW-0732">Signal</keyword>
<dbReference type="SUPFAM" id="SSF57184">
    <property type="entry name" value="Growth factor receptor domain"/>
    <property type="match status" value="1"/>
</dbReference>
<dbReference type="KEGG" id="tet:TTHERM_01002610"/>